<keyword evidence="2" id="KW-0472">Membrane</keyword>
<dbReference type="InterPro" id="IPR045512">
    <property type="entry name" value="DUF6480"/>
</dbReference>
<keyword evidence="2" id="KW-1133">Transmembrane helix</keyword>
<dbReference type="RefSeq" id="WP_152888926.1">
    <property type="nucleotide sequence ID" value="NZ_JBHJTU010000002.1"/>
</dbReference>
<feature type="region of interest" description="Disordered" evidence="1">
    <location>
        <begin position="1"/>
        <end position="41"/>
    </location>
</feature>
<organism evidence="3 4">
    <name type="scientific">Streptomyces adustus</name>
    <dbReference type="NCBI Taxonomy" id="1609272"/>
    <lineage>
        <taxon>Bacteria</taxon>
        <taxon>Bacillati</taxon>
        <taxon>Actinomycetota</taxon>
        <taxon>Actinomycetes</taxon>
        <taxon>Kitasatosporales</taxon>
        <taxon>Streptomycetaceae</taxon>
        <taxon>Streptomyces</taxon>
    </lineage>
</organism>
<dbReference type="EMBL" id="VJZD01000061">
    <property type="protein sequence ID" value="MPY33002.1"/>
    <property type="molecule type" value="Genomic_DNA"/>
</dbReference>
<reference evidence="3 4" key="1">
    <citation type="submission" date="2019-07" db="EMBL/GenBank/DDBJ databases">
        <title>New species of Amycolatopsis and Streptomyces.</title>
        <authorList>
            <person name="Duangmal K."/>
            <person name="Teo W.F.A."/>
            <person name="Lipun K."/>
        </authorList>
    </citation>
    <scope>NUCLEOTIDE SEQUENCE [LARGE SCALE GENOMIC DNA]</scope>
    <source>
        <strain evidence="3 4">NBRC 109810</strain>
    </source>
</reference>
<evidence type="ECO:0000313" key="4">
    <source>
        <dbReference type="Proteomes" id="UP000325849"/>
    </source>
</evidence>
<feature type="transmembrane region" description="Helical" evidence="2">
    <location>
        <begin position="47"/>
        <end position="74"/>
    </location>
</feature>
<keyword evidence="4" id="KW-1185">Reference proteome</keyword>
<dbReference type="Pfam" id="PF20088">
    <property type="entry name" value="DUF6480"/>
    <property type="match status" value="1"/>
</dbReference>
<protein>
    <submittedName>
        <fullName evidence="3">Uncharacterized protein</fullName>
    </submittedName>
</protein>
<sequence>MTTSHPPTWSELGAASRGRKVPPVPTPPGEGSTTAGISQHEPTASKAWAPVALVLIAAVVVLVVVGLVGMVVALA</sequence>
<dbReference type="Proteomes" id="UP000325849">
    <property type="component" value="Unassembled WGS sequence"/>
</dbReference>
<keyword evidence="2" id="KW-0812">Transmembrane</keyword>
<name>A0A5N8VEF3_9ACTN</name>
<feature type="compositionally biased region" description="Polar residues" evidence="1">
    <location>
        <begin position="31"/>
        <end position="41"/>
    </location>
</feature>
<gene>
    <name evidence="3" type="ORF">FNH09_17565</name>
</gene>
<comment type="caution">
    <text evidence="3">The sequence shown here is derived from an EMBL/GenBank/DDBJ whole genome shotgun (WGS) entry which is preliminary data.</text>
</comment>
<evidence type="ECO:0000256" key="1">
    <source>
        <dbReference type="SAM" id="MobiDB-lite"/>
    </source>
</evidence>
<evidence type="ECO:0000313" key="3">
    <source>
        <dbReference type="EMBL" id="MPY33002.1"/>
    </source>
</evidence>
<evidence type="ECO:0000256" key="2">
    <source>
        <dbReference type="SAM" id="Phobius"/>
    </source>
</evidence>
<proteinExistence type="predicted"/>
<dbReference type="AlphaFoldDB" id="A0A5N8VEF3"/>
<accession>A0A5N8VEF3</accession>